<gene>
    <name evidence="2" type="ORF">Lalb_Chr17g0335611</name>
</gene>
<protein>
    <submittedName>
        <fullName evidence="2">Uncharacterized protein</fullName>
    </submittedName>
</protein>
<evidence type="ECO:0000313" key="3">
    <source>
        <dbReference type="Proteomes" id="UP000447434"/>
    </source>
</evidence>
<feature type="region of interest" description="Disordered" evidence="1">
    <location>
        <begin position="83"/>
        <end position="111"/>
    </location>
</feature>
<evidence type="ECO:0000313" key="2">
    <source>
        <dbReference type="EMBL" id="KAE9595143.1"/>
    </source>
</evidence>
<organism evidence="2 3">
    <name type="scientific">Lupinus albus</name>
    <name type="common">White lupine</name>
    <name type="synonym">Lupinus termis</name>
    <dbReference type="NCBI Taxonomy" id="3870"/>
    <lineage>
        <taxon>Eukaryota</taxon>
        <taxon>Viridiplantae</taxon>
        <taxon>Streptophyta</taxon>
        <taxon>Embryophyta</taxon>
        <taxon>Tracheophyta</taxon>
        <taxon>Spermatophyta</taxon>
        <taxon>Magnoliopsida</taxon>
        <taxon>eudicotyledons</taxon>
        <taxon>Gunneridae</taxon>
        <taxon>Pentapetalae</taxon>
        <taxon>rosids</taxon>
        <taxon>fabids</taxon>
        <taxon>Fabales</taxon>
        <taxon>Fabaceae</taxon>
        <taxon>Papilionoideae</taxon>
        <taxon>50 kb inversion clade</taxon>
        <taxon>genistoids sensu lato</taxon>
        <taxon>core genistoids</taxon>
        <taxon>Genisteae</taxon>
        <taxon>Lupinus</taxon>
    </lineage>
</organism>
<dbReference type="Proteomes" id="UP000447434">
    <property type="component" value="Chromosome 17"/>
</dbReference>
<feature type="compositionally biased region" description="Basic and acidic residues" evidence="1">
    <location>
        <begin position="89"/>
        <end position="100"/>
    </location>
</feature>
<sequence length="111" mass="12103">MLSHGSTRFPNVPLNTLNEVARIGTVPVMPLPYDSSTGVLSTHNSHATPPTLDYSTHMDSGGGFTHMGPLKISFNLEENDIDVGISNDRNTRAGTKEKQPNRPIRGKHKPK</sequence>
<dbReference type="AlphaFoldDB" id="A0A6A4NSG2"/>
<keyword evidence="3" id="KW-1185">Reference proteome</keyword>
<name>A0A6A4NSG2_LUPAL</name>
<dbReference type="EMBL" id="WOCE01000017">
    <property type="protein sequence ID" value="KAE9595143.1"/>
    <property type="molecule type" value="Genomic_DNA"/>
</dbReference>
<accession>A0A6A4NSG2</accession>
<proteinExistence type="predicted"/>
<reference evidence="3" key="1">
    <citation type="journal article" date="2020" name="Nat. Commun.">
        <title>Genome sequence of the cluster root forming white lupin.</title>
        <authorList>
            <person name="Hufnagel B."/>
            <person name="Marques A."/>
            <person name="Soriano A."/>
            <person name="Marques L."/>
            <person name="Divol F."/>
            <person name="Doumas P."/>
            <person name="Sallet E."/>
            <person name="Mancinotti D."/>
            <person name="Carrere S."/>
            <person name="Marande W."/>
            <person name="Arribat S."/>
            <person name="Keller J."/>
            <person name="Huneau C."/>
            <person name="Blein T."/>
            <person name="Aime D."/>
            <person name="Laguerre M."/>
            <person name="Taylor J."/>
            <person name="Schubert V."/>
            <person name="Nelson M."/>
            <person name="Geu-Flores F."/>
            <person name="Crespi M."/>
            <person name="Gallardo-Guerrero K."/>
            <person name="Delaux P.-M."/>
            <person name="Salse J."/>
            <person name="Berges H."/>
            <person name="Guyot R."/>
            <person name="Gouzy J."/>
            <person name="Peret B."/>
        </authorList>
    </citation>
    <scope>NUCLEOTIDE SEQUENCE [LARGE SCALE GENOMIC DNA]</scope>
    <source>
        <strain evidence="3">cv. Amiga</strain>
    </source>
</reference>
<evidence type="ECO:0000256" key="1">
    <source>
        <dbReference type="SAM" id="MobiDB-lite"/>
    </source>
</evidence>
<comment type="caution">
    <text evidence="2">The sequence shown here is derived from an EMBL/GenBank/DDBJ whole genome shotgun (WGS) entry which is preliminary data.</text>
</comment>